<evidence type="ECO:0000256" key="6">
    <source>
        <dbReference type="SAM" id="Phobius"/>
    </source>
</evidence>
<evidence type="ECO:0000256" key="3">
    <source>
        <dbReference type="ARBA" id="ARBA00022692"/>
    </source>
</evidence>
<dbReference type="PANTHER" id="PTHR32322:SF2">
    <property type="entry name" value="EAMA DOMAIN-CONTAINING PROTEIN"/>
    <property type="match status" value="1"/>
</dbReference>
<gene>
    <name evidence="8" type="ORF">GK108_29055</name>
</gene>
<feature type="transmembrane region" description="Helical" evidence="6">
    <location>
        <begin position="234"/>
        <end position="253"/>
    </location>
</feature>
<feature type="transmembrane region" description="Helical" evidence="6">
    <location>
        <begin position="12"/>
        <end position="38"/>
    </location>
</feature>
<evidence type="ECO:0000313" key="9">
    <source>
        <dbReference type="Proteomes" id="UP000474175"/>
    </source>
</evidence>
<dbReference type="InterPro" id="IPR037185">
    <property type="entry name" value="EmrE-like"/>
</dbReference>
<keyword evidence="3 6" id="KW-0812">Transmembrane</keyword>
<dbReference type="Gene3D" id="1.10.3730.20">
    <property type="match status" value="1"/>
</dbReference>
<keyword evidence="9" id="KW-1185">Reference proteome</keyword>
<protein>
    <submittedName>
        <fullName evidence="8">EamA family transporter</fullName>
    </submittedName>
</protein>
<dbReference type="GO" id="GO:0016020">
    <property type="term" value="C:membrane"/>
    <property type="evidence" value="ECO:0007669"/>
    <property type="project" value="UniProtKB-SubCell"/>
</dbReference>
<evidence type="ECO:0000256" key="4">
    <source>
        <dbReference type="ARBA" id="ARBA00022989"/>
    </source>
</evidence>
<feature type="transmembrane region" description="Helical" evidence="6">
    <location>
        <begin position="44"/>
        <end position="64"/>
    </location>
</feature>
<dbReference type="EMBL" id="JAAFZH010000022">
    <property type="protein sequence ID" value="NDU98964.1"/>
    <property type="molecule type" value="Genomic_DNA"/>
</dbReference>
<dbReference type="Proteomes" id="UP000474175">
    <property type="component" value="Unassembled WGS sequence"/>
</dbReference>
<feature type="domain" description="EamA" evidence="7">
    <location>
        <begin position="19"/>
        <end position="148"/>
    </location>
</feature>
<proteinExistence type="inferred from homology"/>
<evidence type="ECO:0000256" key="5">
    <source>
        <dbReference type="ARBA" id="ARBA00023136"/>
    </source>
</evidence>
<dbReference type="InterPro" id="IPR000620">
    <property type="entry name" value="EamA_dom"/>
</dbReference>
<keyword evidence="5 6" id="KW-0472">Membrane</keyword>
<feature type="transmembrane region" description="Helical" evidence="6">
    <location>
        <begin position="132"/>
        <end position="149"/>
    </location>
</feature>
<dbReference type="Pfam" id="PF00892">
    <property type="entry name" value="EamA"/>
    <property type="match status" value="2"/>
</dbReference>
<comment type="subcellular location">
    <subcellularLocation>
        <location evidence="1">Membrane</location>
        <topology evidence="1">Multi-pass membrane protein</topology>
    </subcellularLocation>
</comment>
<reference evidence="8 9" key="1">
    <citation type="submission" date="2020-02" db="EMBL/GenBank/DDBJ databases">
        <title>Draft genome sequence of two Spirosoma agri KCTC 52727 and Spirosoma terrae KCTC 52035.</title>
        <authorList>
            <person name="Rojas J."/>
            <person name="Ambika Manirajan B."/>
            <person name="Suarez C."/>
            <person name="Ratering S."/>
            <person name="Schnell S."/>
        </authorList>
    </citation>
    <scope>NUCLEOTIDE SEQUENCE [LARGE SCALE GENOMIC DNA]</scope>
    <source>
        <strain evidence="8 9">KCTC 52035</strain>
    </source>
</reference>
<evidence type="ECO:0000259" key="7">
    <source>
        <dbReference type="Pfam" id="PF00892"/>
    </source>
</evidence>
<feature type="transmembrane region" description="Helical" evidence="6">
    <location>
        <begin position="260"/>
        <end position="281"/>
    </location>
</feature>
<dbReference type="PANTHER" id="PTHR32322">
    <property type="entry name" value="INNER MEMBRANE TRANSPORTER"/>
    <property type="match status" value="1"/>
</dbReference>
<feature type="transmembrane region" description="Helical" evidence="6">
    <location>
        <begin position="195"/>
        <end position="214"/>
    </location>
</feature>
<comment type="caution">
    <text evidence="8">The sequence shown here is derived from an EMBL/GenBank/DDBJ whole genome shotgun (WGS) entry which is preliminary data.</text>
</comment>
<dbReference type="RefSeq" id="WP_163955098.1">
    <property type="nucleotide sequence ID" value="NZ_JAAFZH010000022.1"/>
</dbReference>
<sequence length="309" mass="33171">MTAQTRTTSLSSTWTVTLAFAAIYLIWGSTYLAALIGLESIPPFLMASMRFLVAGALLASWCIIRGERLNLGSVLPRNALAGSLMLGGGTGSVIWAEQYLPTGLAAILVTTLPLWFIVLDRPQWSAYRTAKLRLAGILLGFGGILLLFSEDPAVFASGAKAAMYWPSIAVILTGTISWALGSLYSRYRPASGSTILNAAIQLLAASLFCAIVSIGLGEWQGFRFDAITIRSWTALAYMIVFGSVMTYLAYLWLLQVRPPAVVGTYAYVNPVVAVLLGWALAHEPVTGRQIVSLAIILIGVLIVNRPSSH</sequence>
<comment type="similarity">
    <text evidence="2">Belongs to the EamA transporter family.</text>
</comment>
<dbReference type="InterPro" id="IPR050638">
    <property type="entry name" value="AA-Vitamin_Transporters"/>
</dbReference>
<dbReference type="SUPFAM" id="SSF103481">
    <property type="entry name" value="Multidrug resistance efflux transporter EmrE"/>
    <property type="match status" value="2"/>
</dbReference>
<feature type="transmembrane region" description="Helical" evidence="6">
    <location>
        <begin position="76"/>
        <end position="96"/>
    </location>
</feature>
<feature type="transmembrane region" description="Helical" evidence="6">
    <location>
        <begin position="287"/>
        <end position="304"/>
    </location>
</feature>
<organism evidence="8 9">
    <name type="scientific">Spirosoma terrae</name>
    <dbReference type="NCBI Taxonomy" id="1968276"/>
    <lineage>
        <taxon>Bacteria</taxon>
        <taxon>Pseudomonadati</taxon>
        <taxon>Bacteroidota</taxon>
        <taxon>Cytophagia</taxon>
        <taxon>Cytophagales</taxon>
        <taxon>Cytophagaceae</taxon>
        <taxon>Spirosoma</taxon>
    </lineage>
</organism>
<feature type="domain" description="EamA" evidence="7">
    <location>
        <begin position="167"/>
        <end position="304"/>
    </location>
</feature>
<evidence type="ECO:0000313" key="8">
    <source>
        <dbReference type="EMBL" id="NDU98964.1"/>
    </source>
</evidence>
<name>A0A6L9LEK1_9BACT</name>
<evidence type="ECO:0000256" key="2">
    <source>
        <dbReference type="ARBA" id="ARBA00007362"/>
    </source>
</evidence>
<dbReference type="AlphaFoldDB" id="A0A6L9LEK1"/>
<feature type="transmembrane region" description="Helical" evidence="6">
    <location>
        <begin position="102"/>
        <end position="120"/>
    </location>
</feature>
<feature type="transmembrane region" description="Helical" evidence="6">
    <location>
        <begin position="161"/>
        <end position="183"/>
    </location>
</feature>
<evidence type="ECO:0000256" key="1">
    <source>
        <dbReference type="ARBA" id="ARBA00004141"/>
    </source>
</evidence>
<accession>A0A6L9LEK1</accession>
<keyword evidence="4 6" id="KW-1133">Transmembrane helix</keyword>